<keyword evidence="2" id="KW-1185">Reference proteome</keyword>
<evidence type="ECO:0000313" key="2">
    <source>
        <dbReference type="Proteomes" id="UP001500929"/>
    </source>
</evidence>
<dbReference type="EMBL" id="BAAAQY010000007">
    <property type="protein sequence ID" value="GAA2239426.1"/>
    <property type="molecule type" value="Genomic_DNA"/>
</dbReference>
<accession>A0ABP5QL96</accession>
<name>A0ABP5QL96_9MICO</name>
<sequence length="67" mass="7130">MHTTPWTQAALKARLRADIALGTVARPMTAEAAARRLQFHRIVSGIDAGRITPDTGAALLEELHAAA</sequence>
<proteinExistence type="predicted"/>
<gene>
    <name evidence="1" type="ORF">GCM10009851_25880</name>
</gene>
<protein>
    <submittedName>
        <fullName evidence="1">Uncharacterized protein</fullName>
    </submittedName>
</protein>
<reference evidence="2" key="1">
    <citation type="journal article" date="2019" name="Int. J. Syst. Evol. Microbiol.">
        <title>The Global Catalogue of Microorganisms (GCM) 10K type strain sequencing project: providing services to taxonomists for standard genome sequencing and annotation.</title>
        <authorList>
            <consortium name="The Broad Institute Genomics Platform"/>
            <consortium name="The Broad Institute Genome Sequencing Center for Infectious Disease"/>
            <person name="Wu L."/>
            <person name="Ma J."/>
        </authorList>
    </citation>
    <scope>NUCLEOTIDE SEQUENCE [LARGE SCALE GENOMIC DNA]</scope>
    <source>
        <strain evidence="2">JCM 16117</strain>
    </source>
</reference>
<dbReference type="RefSeq" id="WP_259480958.1">
    <property type="nucleotide sequence ID" value="NZ_BAAAQY010000007.1"/>
</dbReference>
<dbReference type="Proteomes" id="UP001500929">
    <property type="component" value="Unassembled WGS sequence"/>
</dbReference>
<evidence type="ECO:0000313" key="1">
    <source>
        <dbReference type="EMBL" id="GAA2239426.1"/>
    </source>
</evidence>
<comment type="caution">
    <text evidence="1">The sequence shown here is derived from an EMBL/GenBank/DDBJ whole genome shotgun (WGS) entry which is preliminary data.</text>
</comment>
<organism evidence="1 2">
    <name type="scientific">Herbiconiux moechotypicola</name>
    <dbReference type="NCBI Taxonomy" id="637393"/>
    <lineage>
        <taxon>Bacteria</taxon>
        <taxon>Bacillati</taxon>
        <taxon>Actinomycetota</taxon>
        <taxon>Actinomycetes</taxon>
        <taxon>Micrococcales</taxon>
        <taxon>Microbacteriaceae</taxon>
        <taxon>Herbiconiux</taxon>
    </lineage>
</organism>